<dbReference type="EMBL" id="JADNYJ010000110">
    <property type="protein sequence ID" value="KAF8884210.1"/>
    <property type="molecule type" value="Genomic_DNA"/>
</dbReference>
<sequence>MAADLIAESYIVMKAESTNENNLTLQVKMMMLNSSLRCTTSRPNYAIVDQLGCCQAQRIGDHRKASGMRPPGYLDDTAIHADLARMGYKVAHVAFEDPHIAPIQSLIDGELVEWLKFIKKGRKELEILQYLDSENNHTLFEVVKFMHDNNVVLIDIKPSNLLIPSEYPYVIDFGVSAAPVERALSEQMGKLWKSSATSVAPLLPATGYWL</sequence>
<reference evidence="2" key="1">
    <citation type="submission" date="2020-11" db="EMBL/GenBank/DDBJ databases">
        <authorList>
            <consortium name="DOE Joint Genome Institute"/>
            <person name="Ahrendt S."/>
            <person name="Riley R."/>
            <person name="Andreopoulos W."/>
            <person name="LaButti K."/>
            <person name="Pangilinan J."/>
            <person name="Ruiz-duenas F.J."/>
            <person name="Barrasa J.M."/>
            <person name="Sanchez-Garcia M."/>
            <person name="Camarero S."/>
            <person name="Miyauchi S."/>
            <person name="Serrano A."/>
            <person name="Linde D."/>
            <person name="Babiker R."/>
            <person name="Drula E."/>
            <person name="Ayuso-Fernandez I."/>
            <person name="Pacheco R."/>
            <person name="Padilla G."/>
            <person name="Ferreira P."/>
            <person name="Barriuso J."/>
            <person name="Kellner H."/>
            <person name="Castanera R."/>
            <person name="Alfaro M."/>
            <person name="Ramirez L."/>
            <person name="Pisabarro A.G."/>
            <person name="Kuo A."/>
            <person name="Tritt A."/>
            <person name="Lipzen A."/>
            <person name="He G."/>
            <person name="Yan M."/>
            <person name="Ng V."/>
            <person name="Cullen D."/>
            <person name="Martin F."/>
            <person name="Rosso M.-N."/>
            <person name="Henrissat B."/>
            <person name="Hibbett D."/>
            <person name="Martinez A.T."/>
            <person name="Grigoriev I.V."/>
        </authorList>
    </citation>
    <scope>NUCLEOTIDE SEQUENCE</scope>
    <source>
        <strain evidence="2">AH 44721</strain>
    </source>
</reference>
<dbReference type="AlphaFoldDB" id="A0A9P5TJZ7"/>
<evidence type="ECO:0000313" key="2">
    <source>
        <dbReference type="EMBL" id="KAF8884210.1"/>
    </source>
</evidence>
<proteinExistence type="predicted"/>
<dbReference type="OrthoDB" id="4062651at2759"/>
<dbReference type="Proteomes" id="UP000724874">
    <property type="component" value="Unassembled WGS sequence"/>
</dbReference>
<gene>
    <name evidence="2" type="ORF">CPB84DRAFT_1850743</name>
</gene>
<name>A0A9P5TJZ7_GYMJU</name>
<dbReference type="InterPro" id="IPR011009">
    <property type="entry name" value="Kinase-like_dom_sf"/>
</dbReference>
<protein>
    <recommendedName>
        <fullName evidence="1">Protein kinase domain-containing protein</fullName>
    </recommendedName>
</protein>
<dbReference type="PROSITE" id="PS50011">
    <property type="entry name" value="PROTEIN_KINASE_DOM"/>
    <property type="match status" value="1"/>
</dbReference>
<dbReference type="GO" id="GO:0004672">
    <property type="term" value="F:protein kinase activity"/>
    <property type="evidence" value="ECO:0007669"/>
    <property type="project" value="InterPro"/>
</dbReference>
<dbReference type="Gene3D" id="1.10.510.10">
    <property type="entry name" value="Transferase(Phosphotransferase) domain 1"/>
    <property type="match status" value="1"/>
</dbReference>
<evidence type="ECO:0000313" key="3">
    <source>
        <dbReference type="Proteomes" id="UP000724874"/>
    </source>
</evidence>
<dbReference type="InterPro" id="IPR000719">
    <property type="entry name" value="Prot_kinase_dom"/>
</dbReference>
<organism evidence="2 3">
    <name type="scientific">Gymnopilus junonius</name>
    <name type="common">Spectacular rustgill mushroom</name>
    <name type="synonym">Gymnopilus spectabilis subsp. junonius</name>
    <dbReference type="NCBI Taxonomy" id="109634"/>
    <lineage>
        <taxon>Eukaryota</taxon>
        <taxon>Fungi</taxon>
        <taxon>Dikarya</taxon>
        <taxon>Basidiomycota</taxon>
        <taxon>Agaricomycotina</taxon>
        <taxon>Agaricomycetes</taxon>
        <taxon>Agaricomycetidae</taxon>
        <taxon>Agaricales</taxon>
        <taxon>Agaricineae</taxon>
        <taxon>Hymenogastraceae</taxon>
        <taxon>Gymnopilus</taxon>
    </lineage>
</organism>
<dbReference type="SUPFAM" id="SSF56112">
    <property type="entry name" value="Protein kinase-like (PK-like)"/>
    <property type="match status" value="1"/>
</dbReference>
<evidence type="ECO:0000259" key="1">
    <source>
        <dbReference type="PROSITE" id="PS50011"/>
    </source>
</evidence>
<accession>A0A9P5TJZ7</accession>
<keyword evidence="3" id="KW-1185">Reference proteome</keyword>
<dbReference type="GO" id="GO:0005524">
    <property type="term" value="F:ATP binding"/>
    <property type="evidence" value="ECO:0007669"/>
    <property type="project" value="InterPro"/>
</dbReference>
<comment type="caution">
    <text evidence="2">The sequence shown here is derived from an EMBL/GenBank/DDBJ whole genome shotgun (WGS) entry which is preliminary data.</text>
</comment>
<feature type="domain" description="Protein kinase" evidence="1">
    <location>
        <begin position="1"/>
        <end position="210"/>
    </location>
</feature>